<evidence type="ECO:0000313" key="2">
    <source>
        <dbReference type="EMBL" id="STD59309.1"/>
    </source>
</evidence>
<accession>A0A376GEQ7</accession>
<protein>
    <recommendedName>
        <fullName evidence="1">Shedu protein SduA C-terminal domain-containing protein</fullName>
    </recommendedName>
</protein>
<proteinExistence type="predicted"/>
<dbReference type="EMBL" id="UFXS01000001">
    <property type="protein sequence ID" value="STD59309.1"/>
    <property type="molecule type" value="Genomic_DNA"/>
</dbReference>
<dbReference type="Pfam" id="PF14082">
    <property type="entry name" value="SduA_C"/>
    <property type="match status" value="1"/>
</dbReference>
<dbReference type="InterPro" id="IPR025359">
    <property type="entry name" value="SduA_C"/>
</dbReference>
<dbReference type="AlphaFoldDB" id="A0A376GEQ7"/>
<gene>
    <name evidence="2" type="ORF">NCTC13456_02949</name>
</gene>
<evidence type="ECO:0000313" key="3">
    <source>
        <dbReference type="Proteomes" id="UP000254737"/>
    </source>
</evidence>
<dbReference type="Proteomes" id="UP000254737">
    <property type="component" value="Unassembled WGS sequence"/>
</dbReference>
<reference evidence="2 3" key="1">
    <citation type="submission" date="2018-06" db="EMBL/GenBank/DDBJ databases">
        <authorList>
            <consortium name="Pathogen Informatics"/>
            <person name="Doyle S."/>
        </authorList>
    </citation>
    <scope>NUCLEOTIDE SEQUENCE [LARGE SCALE GENOMIC DNA]</scope>
    <source>
        <strain evidence="2 3">NCTC13456</strain>
    </source>
</reference>
<sequence length="411" mass="48136">MAKYTTETSNVSTGREIWVIEDDDSTTRRLAYRFNTRDNKITFYPKPGEFDISEIALVGFSRLPDDFSESGYIKQSVQYYLNKKLQENRISKLTITSNGDNSYRKNRNANTYSLVLNYEDFKTLRENFIAEKNQYNQAKNDIIDSFFYRIFPTTFPESTNTPLRQKGNFIRNLNSEIIPHLTPADLQIVETFISDLLKNRYQSNSHKFLQLARTKIQVDTVAIDRIIAEFEENLSNNISENSWGKYLKKNLFLLESKYVKILPELNVILRGSRNADFGMIDTKGFLDIFEIKKPNTTLLSKETDRGNYYWHAETVKAIVQAEKYLYNAERKASTLADDIRREERIDVKVIKPRAILIIGHSNQLDDDNKKEDFKVLRKSLKNIEIVLYDELVEGMENQKNKYYDQIITNEE</sequence>
<name>A0A376GEQ7_9FLAO</name>
<dbReference type="RefSeq" id="WP_115001308.1">
    <property type="nucleotide sequence ID" value="NZ_UFXS01000001.1"/>
</dbReference>
<organism evidence="2 3">
    <name type="scientific">Empedobacter falsenii</name>
    <dbReference type="NCBI Taxonomy" id="343874"/>
    <lineage>
        <taxon>Bacteria</taxon>
        <taxon>Pseudomonadati</taxon>
        <taxon>Bacteroidota</taxon>
        <taxon>Flavobacteriia</taxon>
        <taxon>Flavobacteriales</taxon>
        <taxon>Weeksellaceae</taxon>
        <taxon>Empedobacter</taxon>
    </lineage>
</organism>
<feature type="domain" description="Shedu protein SduA C-terminal" evidence="1">
    <location>
        <begin position="239"/>
        <end position="392"/>
    </location>
</feature>
<evidence type="ECO:0000259" key="1">
    <source>
        <dbReference type="Pfam" id="PF14082"/>
    </source>
</evidence>